<keyword evidence="2 8" id="KW-0723">Serine/threonine-protein kinase</keyword>
<evidence type="ECO:0000313" key="10">
    <source>
        <dbReference type="EMBL" id="KAK8860438.1"/>
    </source>
</evidence>
<dbReference type="PROSITE" id="PS50011">
    <property type="entry name" value="PROTEIN_KINASE_DOM"/>
    <property type="match status" value="1"/>
</dbReference>
<dbReference type="InterPro" id="IPR011009">
    <property type="entry name" value="Kinase-like_dom_sf"/>
</dbReference>
<dbReference type="PROSITE" id="PS00108">
    <property type="entry name" value="PROTEIN_KINASE_ST"/>
    <property type="match status" value="1"/>
</dbReference>
<dbReference type="CDD" id="cd14137">
    <property type="entry name" value="STKc_GSK3"/>
    <property type="match status" value="1"/>
</dbReference>
<dbReference type="EMBL" id="JAPFFF010000018">
    <property type="protein sequence ID" value="KAK8860438.1"/>
    <property type="molecule type" value="Genomic_DNA"/>
</dbReference>
<dbReference type="Gene3D" id="3.30.200.20">
    <property type="entry name" value="Phosphorylase Kinase, domain 1"/>
    <property type="match status" value="1"/>
</dbReference>
<feature type="binding site" evidence="7">
    <location>
        <position position="82"/>
    </location>
    <ligand>
        <name>ATP</name>
        <dbReference type="ChEBI" id="CHEBI:30616"/>
    </ligand>
</feature>
<evidence type="ECO:0000256" key="3">
    <source>
        <dbReference type="ARBA" id="ARBA00022679"/>
    </source>
</evidence>
<evidence type="ECO:0000256" key="2">
    <source>
        <dbReference type="ARBA" id="ARBA00022527"/>
    </source>
</evidence>
<proteinExistence type="inferred from homology"/>
<evidence type="ECO:0000256" key="7">
    <source>
        <dbReference type="PROSITE-ProRule" id="PRU10141"/>
    </source>
</evidence>
<gene>
    <name evidence="10" type="ORF">M9Y10_012103</name>
</gene>
<dbReference type="SUPFAM" id="SSF56112">
    <property type="entry name" value="Protein kinase-like (PK-like)"/>
    <property type="match status" value="1"/>
</dbReference>
<organism evidence="10 11">
    <name type="scientific">Tritrichomonas musculus</name>
    <dbReference type="NCBI Taxonomy" id="1915356"/>
    <lineage>
        <taxon>Eukaryota</taxon>
        <taxon>Metamonada</taxon>
        <taxon>Parabasalia</taxon>
        <taxon>Tritrichomonadida</taxon>
        <taxon>Tritrichomonadidae</taxon>
        <taxon>Tritrichomonas</taxon>
    </lineage>
</organism>
<dbReference type="Pfam" id="PF00069">
    <property type="entry name" value="Pkinase"/>
    <property type="match status" value="1"/>
</dbReference>
<dbReference type="InterPro" id="IPR050591">
    <property type="entry name" value="GSK-3"/>
</dbReference>
<protein>
    <recommendedName>
        <fullName evidence="9">Protein kinase domain-containing protein</fullName>
    </recommendedName>
</protein>
<keyword evidence="11" id="KW-1185">Reference proteome</keyword>
<dbReference type="PANTHER" id="PTHR24057">
    <property type="entry name" value="GLYCOGEN SYNTHASE KINASE-3 ALPHA"/>
    <property type="match status" value="1"/>
</dbReference>
<dbReference type="InterPro" id="IPR008271">
    <property type="entry name" value="Ser/Thr_kinase_AS"/>
</dbReference>
<evidence type="ECO:0000256" key="6">
    <source>
        <dbReference type="ARBA" id="ARBA00022840"/>
    </source>
</evidence>
<comment type="caution">
    <text evidence="10">The sequence shown here is derived from an EMBL/GenBank/DDBJ whole genome shotgun (WGS) entry which is preliminary data.</text>
</comment>
<dbReference type="Gene3D" id="1.10.510.10">
    <property type="entry name" value="Transferase(Phosphotransferase) domain 1"/>
    <property type="match status" value="1"/>
</dbReference>
<reference evidence="10 11" key="1">
    <citation type="submission" date="2024-04" db="EMBL/GenBank/DDBJ databases">
        <title>Tritrichomonas musculus Genome.</title>
        <authorList>
            <person name="Alves-Ferreira E."/>
            <person name="Grigg M."/>
            <person name="Lorenzi H."/>
            <person name="Galac M."/>
        </authorList>
    </citation>
    <scope>NUCLEOTIDE SEQUENCE [LARGE SCALE GENOMIC DNA]</scope>
    <source>
        <strain evidence="10 11">EAF2021</strain>
    </source>
</reference>
<dbReference type="PANTHER" id="PTHR24057:SF0">
    <property type="entry name" value="PROTEIN KINASE SHAGGY-RELATED"/>
    <property type="match status" value="1"/>
</dbReference>
<keyword evidence="6 7" id="KW-0067">ATP-binding</keyword>
<accession>A0ABR2IBP6</accession>
<dbReference type="SMART" id="SM00220">
    <property type="entry name" value="S_TKc"/>
    <property type="match status" value="1"/>
</dbReference>
<keyword evidence="5" id="KW-0418">Kinase</keyword>
<comment type="similarity">
    <text evidence="1">Belongs to the protein kinase superfamily. CMGC Ser/Thr protein kinase family. GSK-3 subfamily.</text>
</comment>
<feature type="domain" description="Protein kinase" evidence="9">
    <location>
        <begin position="53"/>
        <end position="337"/>
    </location>
</feature>
<dbReference type="InterPro" id="IPR000719">
    <property type="entry name" value="Prot_kinase_dom"/>
</dbReference>
<dbReference type="Proteomes" id="UP001470230">
    <property type="component" value="Unassembled WGS sequence"/>
</dbReference>
<evidence type="ECO:0000313" key="11">
    <source>
        <dbReference type="Proteomes" id="UP001470230"/>
    </source>
</evidence>
<sequence>MPPKSTYRSDKNRLSTLRLHSNLTISSRTKRSDQHKLNSKQSIINQRSPQLEYKPVKIVGQGAFGVVYCARDSEGSLVAVKKVLLDPRYKNRELETMQTVHNRYVIGLRNSFKTAGRKPKEIYLNLVMDYLPMSLHQFDMNYRKERKYPPILYVKLFSYQMFAGLKYLHSIGITHRDLKPQNMLVDPDSGELKICDLGSAKMLKPNEQSVSYIASRYYRAPELIFDCIYYTTAIDVWAAGCCVAEMLMAGMPIFAGGSSIGQLHEIVKVIGRPSEEDMNSFQHGKSSQDVPDIEPTNLEDILPRHTPPDILDLLKSIFVYNPSQRPTAAECLKHPCFDEIFDPELEMPSHRPFPVLEDRFT</sequence>
<evidence type="ECO:0000256" key="1">
    <source>
        <dbReference type="ARBA" id="ARBA00005527"/>
    </source>
</evidence>
<dbReference type="InterPro" id="IPR017441">
    <property type="entry name" value="Protein_kinase_ATP_BS"/>
</dbReference>
<evidence type="ECO:0000256" key="5">
    <source>
        <dbReference type="ARBA" id="ARBA00022777"/>
    </source>
</evidence>
<name>A0ABR2IBP6_9EUKA</name>
<keyword evidence="3" id="KW-0808">Transferase</keyword>
<dbReference type="InterPro" id="IPR039192">
    <property type="entry name" value="STKc_GSK3"/>
</dbReference>
<evidence type="ECO:0000256" key="8">
    <source>
        <dbReference type="RuleBase" id="RU000304"/>
    </source>
</evidence>
<evidence type="ECO:0000256" key="4">
    <source>
        <dbReference type="ARBA" id="ARBA00022741"/>
    </source>
</evidence>
<dbReference type="PROSITE" id="PS00107">
    <property type="entry name" value="PROTEIN_KINASE_ATP"/>
    <property type="match status" value="1"/>
</dbReference>
<evidence type="ECO:0000259" key="9">
    <source>
        <dbReference type="PROSITE" id="PS50011"/>
    </source>
</evidence>
<keyword evidence="4 7" id="KW-0547">Nucleotide-binding</keyword>